<dbReference type="EMBL" id="MT142810">
    <property type="protein sequence ID" value="QJA88904.1"/>
    <property type="molecule type" value="Genomic_DNA"/>
</dbReference>
<dbReference type="AlphaFoldDB" id="A0A6M3L617"/>
<evidence type="ECO:0000313" key="2">
    <source>
        <dbReference type="EMBL" id="QJA88904.1"/>
    </source>
</evidence>
<gene>
    <name evidence="2" type="ORF">MM415B02657_0018</name>
</gene>
<dbReference type="GO" id="GO:0003677">
    <property type="term" value="F:DNA binding"/>
    <property type="evidence" value="ECO:0007669"/>
    <property type="project" value="InterPro"/>
</dbReference>
<dbReference type="SUPFAM" id="SSF47413">
    <property type="entry name" value="lambda repressor-like DNA-binding domains"/>
    <property type="match status" value="1"/>
</dbReference>
<dbReference type="InterPro" id="IPR010982">
    <property type="entry name" value="Lambda_DNA-bd_dom_sf"/>
</dbReference>
<reference evidence="2" key="1">
    <citation type="submission" date="2020-03" db="EMBL/GenBank/DDBJ databases">
        <title>The deep terrestrial virosphere.</title>
        <authorList>
            <person name="Holmfeldt K."/>
            <person name="Nilsson E."/>
            <person name="Simone D."/>
            <person name="Lopez-Fernandez M."/>
            <person name="Wu X."/>
            <person name="de Brujin I."/>
            <person name="Lundin D."/>
            <person name="Andersson A."/>
            <person name="Bertilsson S."/>
            <person name="Dopson M."/>
        </authorList>
    </citation>
    <scope>NUCLEOTIDE SEQUENCE</scope>
    <source>
        <strain evidence="2">MM415B02657</strain>
    </source>
</reference>
<dbReference type="Gene3D" id="1.10.260.40">
    <property type="entry name" value="lambda repressor-like DNA-binding domains"/>
    <property type="match status" value="1"/>
</dbReference>
<evidence type="ECO:0000259" key="1">
    <source>
        <dbReference type="PROSITE" id="PS50943"/>
    </source>
</evidence>
<organism evidence="2">
    <name type="scientific">viral metagenome</name>
    <dbReference type="NCBI Taxonomy" id="1070528"/>
    <lineage>
        <taxon>unclassified sequences</taxon>
        <taxon>metagenomes</taxon>
        <taxon>organismal metagenomes</taxon>
    </lineage>
</organism>
<name>A0A6M3L617_9ZZZZ</name>
<dbReference type="PROSITE" id="PS50943">
    <property type="entry name" value="HTH_CROC1"/>
    <property type="match status" value="1"/>
</dbReference>
<sequence>MNSENNINKFMRLKIVEHFGTQERLASISGIDEGIISKLVRNIRAPTDDQGKILTKLLKCTKKELFPDNI</sequence>
<proteinExistence type="predicted"/>
<protein>
    <submittedName>
        <fullName evidence="2">Putative DNA binding, helix-turn-helix domain containing protein</fullName>
    </submittedName>
</protein>
<accession>A0A6M3L617</accession>
<dbReference type="InterPro" id="IPR001387">
    <property type="entry name" value="Cro/C1-type_HTH"/>
</dbReference>
<feature type="domain" description="HTH cro/C1-type" evidence="1">
    <location>
        <begin position="21"/>
        <end position="65"/>
    </location>
</feature>